<dbReference type="PANTHER" id="PTHR43095:SF5">
    <property type="entry name" value="XYLULOSE KINASE"/>
    <property type="match status" value="1"/>
</dbReference>
<dbReference type="Gene3D" id="3.30.420.40">
    <property type="match status" value="2"/>
</dbReference>
<dbReference type="RefSeq" id="WP_343754081.1">
    <property type="nucleotide sequence ID" value="NZ_BAAACW010000041.1"/>
</dbReference>
<evidence type="ECO:0000256" key="2">
    <source>
        <dbReference type="ARBA" id="ARBA00022679"/>
    </source>
</evidence>
<keyword evidence="2" id="KW-0808">Transferase</keyword>
<dbReference type="EMBL" id="BAAACW010000041">
    <property type="protein sequence ID" value="GAA0356706.1"/>
    <property type="molecule type" value="Genomic_DNA"/>
</dbReference>
<comment type="similarity">
    <text evidence="1">Belongs to the FGGY kinase family.</text>
</comment>
<dbReference type="Pfam" id="PF02782">
    <property type="entry name" value="FGGY_C"/>
    <property type="match status" value="1"/>
</dbReference>
<reference evidence="7" key="1">
    <citation type="journal article" date="2019" name="Int. J. Syst. Evol. Microbiol.">
        <title>The Global Catalogue of Microorganisms (GCM) 10K type strain sequencing project: providing services to taxonomists for standard genome sequencing and annotation.</title>
        <authorList>
            <consortium name="The Broad Institute Genomics Platform"/>
            <consortium name="The Broad Institute Genome Sequencing Center for Infectious Disease"/>
            <person name="Wu L."/>
            <person name="Ma J."/>
        </authorList>
    </citation>
    <scope>NUCLEOTIDE SEQUENCE [LARGE SCALE GENOMIC DNA]</scope>
    <source>
        <strain evidence="7">JCM 12662</strain>
    </source>
</reference>
<feature type="domain" description="Carbohydrate kinase FGGY N-terminal" evidence="4">
    <location>
        <begin position="7"/>
        <end position="230"/>
    </location>
</feature>
<dbReference type="InterPro" id="IPR043129">
    <property type="entry name" value="ATPase_NBD"/>
</dbReference>
<evidence type="ECO:0000256" key="3">
    <source>
        <dbReference type="ARBA" id="ARBA00022777"/>
    </source>
</evidence>
<proteinExistence type="inferred from homology"/>
<dbReference type="InterPro" id="IPR050406">
    <property type="entry name" value="FGGY_Carb_Kinase"/>
</dbReference>
<evidence type="ECO:0000256" key="1">
    <source>
        <dbReference type="ARBA" id="ARBA00009156"/>
    </source>
</evidence>
<dbReference type="InterPro" id="IPR018484">
    <property type="entry name" value="FGGY_N"/>
</dbReference>
<sequence length="524" mass="57947">MLNEKLTMGIEFGSTRIKAVLIGEDYTPIASGSHEWENRLEDGYWTYDLDEAWSGLQDAFQQLASEYKNTRGEELTKVDSIGFSGMMHGYLAFDANEELLVPFRTWRNTTTEEAAKEMSELFSFNIPQRWSIAHLYQAMLNNEEHVNKINYVTTLAGYIHWKLTGEKVLGVGEASGMFPIDSDAVDYNQSMIDTFEGKIEAYNTPWKLREIFPKVISAGGDAGILSEEGAHLIDPTGKLEAGSVLAPPEGDAGTGMVATNSVAEKTGNVSAGTSVFSMIVLEEELKDYYTEIDMVTTPTGKPTAMVHCNNFTTDINAWAKLFAELIESLGLEVSNDQLFSTLFKKALEADDDGGKLMSCNYYSGEPITGLEEGRPLFVQMPDSVLSLPNFMRTHIYSALATLKLGMDILVEKENVSVDQLLGHGGFFKTEFVGQQLMADALTIPVSVMESAGEGGPWGMALLASYQIHKEDGETLEDYLTNKVFSSQEASSVNPTEKGIENFKQFIERYVMMLEVEKSAVENIN</sequence>
<dbReference type="InterPro" id="IPR018485">
    <property type="entry name" value="FGGY_C"/>
</dbReference>
<protein>
    <submittedName>
        <fullName evidence="6">FGGY-family carbohydrate kinase</fullName>
    </submittedName>
</protein>
<keyword evidence="7" id="KW-1185">Reference proteome</keyword>
<dbReference type="PANTHER" id="PTHR43095">
    <property type="entry name" value="SUGAR KINASE"/>
    <property type="match status" value="1"/>
</dbReference>
<evidence type="ECO:0000313" key="6">
    <source>
        <dbReference type="EMBL" id="GAA0356706.1"/>
    </source>
</evidence>
<dbReference type="Pfam" id="PF00370">
    <property type="entry name" value="FGGY_N"/>
    <property type="match status" value="1"/>
</dbReference>
<keyword evidence="3 6" id="KW-0418">Kinase</keyword>
<dbReference type="GO" id="GO:0016301">
    <property type="term" value="F:kinase activity"/>
    <property type="evidence" value="ECO:0007669"/>
    <property type="project" value="UniProtKB-KW"/>
</dbReference>
<evidence type="ECO:0000313" key="7">
    <source>
        <dbReference type="Proteomes" id="UP001501166"/>
    </source>
</evidence>
<evidence type="ECO:0000259" key="4">
    <source>
        <dbReference type="Pfam" id="PF00370"/>
    </source>
</evidence>
<organism evidence="6 7">
    <name type="scientific">Alkalibacterium iburiense</name>
    <dbReference type="NCBI Taxonomy" id="290589"/>
    <lineage>
        <taxon>Bacteria</taxon>
        <taxon>Bacillati</taxon>
        <taxon>Bacillota</taxon>
        <taxon>Bacilli</taxon>
        <taxon>Lactobacillales</taxon>
        <taxon>Carnobacteriaceae</taxon>
        <taxon>Alkalibacterium</taxon>
    </lineage>
</organism>
<gene>
    <name evidence="6" type="ORF">GCM10008932_07090</name>
</gene>
<dbReference type="Proteomes" id="UP001501166">
    <property type="component" value="Unassembled WGS sequence"/>
</dbReference>
<name>A0ABP3GXA4_9LACT</name>
<accession>A0ABP3GXA4</accession>
<dbReference type="SUPFAM" id="SSF53067">
    <property type="entry name" value="Actin-like ATPase domain"/>
    <property type="match status" value="2"/>
</dbReference>
<evidence type="ECO:0000259" key="5">
    <source>
        <dbReference type="Pfam" id="PF02782"/>
    </source>
</evidence>
<comment type="caution">
    <text evidence="6">The sequence shown here is derived from an EMBL/GenBank/DDBJ whole genome shotgun (WGS) entry which is preliminary data.</text>
</comment>
<dbReference type="CDD" id="cd07809">
    <property type="entry name" value="ASKHA_NBD_FGGY_BaXK-like"/>
    <property type="match status" value="1"/>
</dbReference>
<feature type="domain" description="Carbohydrate kinase FGGY C-terminal" evidence="5">
    <location>
        <begin position="268"/>
        <end position="466"/>
    </location>
</feature>